<organism evidence="1 2">
    <name type="scientific">Paspalum notatum var. saurae</name>
    <dbReference type="NCBI Taxonomy" id="547442"/>
    <lineage>
        <taxon>Eukaryota</taxon>
        <taxon>Viridiplantae</taxon>
        <taxon>Streptophyta</taxon>
        <taxon>Embryophyta</taxon>
        <taxon>Tracheophyta</taxon>
        <taxon>Spermatophyta</taxon>
        <taxon>Magnoliopsida</taxon>
        <taxon>Liliopsida</taxon>
        <taxon>Poales</taxon>
        <taxon>Poaceae</taxon>
        <taxon>PACMAD clade</taxon>
        <taxon>Panicoideae</taxon>
        <taxon>Andropogonodae</taxon>
        <taxon>Paspaleae</taxon>
        <taxon>Paspalinae</taxon>
        <taxon>Paspalum</taxon>
    </lineage>
</organism>
<dbReference type="PANTHER" id="PTHR33116">
    <property type="entry name" value="REVERSE TRANSCRIPTASE ZINC-BINDING DOMAIN-CONTAINING PROTEIN-RELATED-RELATED"/>
    <property type="match status" value="1"/>
</dbReference>
<proteinExistence type="predicted"/>
<gene>
    <name evidence="1" type="ORF">U9M48_012392</name>
</gene>
<dbReference type="EMBL" id="CP144747">
    <property type="protein sequence ID" value="WVZ62677.1"/>
    <property type="molecule type" value="Genomic_DNA"/>
</dbReference>
<name>A0AAQ3SYA9_PASNO</name>
<dbReference type="Proteomes" id="UP001341281">
    <property type="component" value="Chromosome 03"/>
</dbReference>
<evidence type="ECO:0000313" key="1">
    <source>
        <dbReference type="EMBL" id="WVZ62677.1"/>
    </source>
</evidence>
<dbReference type="AlphaFoldDB" id="A0AAQ3SYA9"/>
<keyword evidence="2" id="KW-1185">Reference proteome</keyword>
<accession>A0AAQ3SYA9</accession>
<sequence length="236" mass="27739">MKLLLFTFEQASGLKINFHKSELKLRNCDRVRDEERFEKRLSSWKGKHLSIRGRLTLINSVLSSLPMYRMSFFSIPKGVLKKLDYFCSRFFWQGNENKKKYSLAKWSILCRPKDQGGLGILDLNTKNSALLSKWLYKLLTSDGTWQQLLRNKYIGSKPLAQVEWKIGDSHFWSCLMKVKLDFLRFGPFRVMDGSQVRFWEDVLVGWGPIERSISFPIQHREAQINNNSRGYEFLPS</sequence>
<dbReference type="PANTHER" id="PTHR33116:SF87">
    <property type="entry name" value="OS01G0158850 PROTEIN"/>
    <property type="match status" value="1"/>
</dbReference>
<protein>
    <submittedName>
        <fullName evidence="1">Uncharacterized protein</fullName>
    </submittedName>
</protein>
<evidence type="ECO:0000313" key="2">
    <source>
        <dbReference type="Proteomes" id="UP001341281"/>
    </source>
</evidence>
<reference evidence="1 2" key="1">
    <citation type="submission" date="2024-02" db="EMBL/GenBank/DDBJ databases">
        <title>High-quality chromosome-scale genome assembly of Pensacola bahiagrass (Paspalum notatum Flugge var. saurae).</title>
        <authorList>
            <person name="Vega J.M."/>
            <person name="Podio M."/>
            <person name="Orjuela J."/>
            <person name="Siena L.A."/>
            <person name="Pessino S.C."/>
            <person name="Combes M.C."/>
            <person name="Mariac C."/>
            <person name="Albertini E."/>
            <person name="Pupilli F."/>
            <person name="Ortiz J.P.A."/>
            <person name="Leblanc O."/>
        </authorList>
    </citation>
    <scope>NUCLEOTIDE SEQUENCE [LARGE SCALE GENOMIC DNA]</scope>
    <source>
        <strain evidence="1">R1</strain>
        <tissue evidence="1">Leaf</tissue>
    </source>
</reference>